<evidence type="ECO:0000313" key="5">
    <source>
        <dbReference type="WormBase" id="F07B7.8"/>
    </source>
</evidence>
<dbReference type="UCSC" id="K06C4.1">
    <property type="organism name" value="c. elegans"/>
</dbReference>
<evidence type="ECO:0000313" key="4">
    <source>
        <dbReference type="Proteomes" id="UP000001940"/>
    </source>
</evidence>
<organism evidence="2 4">
    <name type="scientific">Caenorhabditis elegans</name>
    <dbReference type="NCBI Taxonomy" id="6239"/>
    <lineage>
        <taxon>Eukaryota</taxon>
        <taxon>Metazoa</taxon>
        <taxon>Ecdysozoa</taxon>
        <taxon>Nematoda</taxon>
        <taxon>Chromadorea</taxon>
        <taxon>Rhabditida</taxon>
        <taxon>Rhabditina</taxon>
        <taxon>Rhabditomorpha</taxon>
        <taxon>Rhabditoidea</taxon>
        <taxon>Rhabditidae</taxon>
        <taxon>Peloderinae</taxon>
        <taxon>Caenorhabditis</taxon>
    </lineage>
</organism>
<dbReference type="AGR" id="WB:WBGene00019442"/>
<dbReference type="WormBase" id="F07B7.8">
    <property type="protein sequence ID" value="CE48214"/>
    <property type="gene ID" value="WBGene00017189"/>
</dbReference>
<keyword evidence="4" id="KW-1185">Reference proteome</keyword>
<feature type="domain" description="T20D4.11-like" evidence="1">
    <location>
        <begin position="20"/>
        <end position="167"/>
    </location>
</feature>
<reference evidence="2" key="3">
    <citation type="submission" date="2024-10" db="EMBL/GenBank/DDBJ databases">
        <authorList>
            <consortium name="WormBase Consortium"/>
            <person name="WormBase"/>
        </authorList>
    </citation>
    <scope>NUCLEOTIDE SEQUENCE</scope>
    <source>
        <strain evidence="2">Bristol N2</strain>
    </source>
</reference>
<sequence length="178" mass="20590">MIILILLFINLAFGYEEMMCLNAAGPGIFSCLDKFHEISNHELSTDIDNKASTEKMNKLCDDFKKCDFTKCKANRDAMKSMDRTISYCDANHFLSVDFKECEAKLMADNSTCIQDWIPFPDPISDSLKIDEKLMESCKIFLGQDNCIEKKMIEICDTAMWIQFIKHYMFPEHDCCILQ</sequence>
<dbReference type="Proteomes" id="UP000001940">
    <property type="component" value="Chromosome V"/>
</dbReference>
<protein>
    <submittedName>
        <fullName evidence="2">DUF19 domain-containing protein</fullName>
    </submittedName>
</protein>
<dbReference type="Pfam" id="PF01579">
    <property type="entry name" value="DUF19"/>
    <property type="match status" value="1"/>
</dbReference>
<evidence type="ECO:0000313" key="3">
    <source>
        <dbReference type="EMBL" id="CCU83312.1"/>
    </source>
</evidence>
<dbReference type="RefSeq" id="NP_001294728.1">
    <property type="nucleotide sequence ID" value="NM_001307799.1"/>
</dbReference>
<name>Q9GYH4_CAEEL</name>
<dbReference type="InterPro" id="IPR016638">
    <property type="entry name" value="UPF0376"/>
</dbReference>
<dbReference type="CTD" id="184116"/>
<dbReference type="KEGG" id="cel:CELE_F07B7.8"/>
<dbReference type="AGR" id="WB:WBGene00017189"/>
<dbReference type="PIRSF" id="PIRSF015697">
    <property type="entry name" value="UCP015697"/>
    <property type="match status" value="1"/>
</dbReference>
<dbReference type="EMBL" id="BX284605">
    <property type="protein sequence ID" value="CCD72359.3"/>
    <property type="molecule type" value="Genomic_DNA"/>
</dbReference>
<dbReference type="PANTHER" id="PTHR21453">
    <property type="entry name" value="DUF19 DOMAIN-CONTAINING PROTEIN-RELATED-RELATED"/>
    <property type="match status" value="1"/>
</dbReference>
<dbReference type="PANTHER" id="PTHR21453:SF7">
    <property type="entry name" value="DUF19 DOMAIN-CONTAINING PROTEIN"/>
    <property type="match status" value="1"/>
</dbReference>
<dbReference type="EMBL" id="BX284605">
    <property type="protein sequence ID" value="CCU83312.1"/>
    <property type="molecule type" value="Genomic_DNA"/>
</dbReference>
<dbReference type="eggNOG" id="ENOG502TI9K">
    <property type="taxonomic scope" value="Eukaryota"/>
</dbReference>
<dbReference type="AlphaFoldDB" id="Q9GYH4"/>
<dbReference type="PIR" id="T30059">
    <property type="entry name" value="T30059"/>
</dbReference>
<dbReference type="GeneID" id="184116"/>
<proteinExistence type="predicted"/>
<evidence type="ECO:0000313" key="2">
    <source>
        <dbReference type="EMBL" id="CCD72359.3"/>
    </source>
</evidence>
<accession>Q9GYH4</accession>
<dbReference type="InterPro" id="IPR002542">
    <property type="entry name" value="T20D4.11-like_dom"/>
</dbReference>
<gene>
    <name evidence="3" type="ORF">CELE_F07B7.8</name>
    <name evidence="2" type="ORF">CELE_K06C4.1</name>
    <name evidence="3 5" type="ORF">F07B7.8</name>
    <name evidence="2 6" type="ORF">K06C4.1</name>
</gene>
<reference evidence="2 4" key="1">
    <citation type="journal article" date="1998" name="Science">
        <title>Genome sequence of the nematode C. elegans: a platform for investigating biology.</title>
        <authorList>
            <consortium name="The C. elegans sequencing consortium"/>
            <person name="Sulson J.E."/>
            <person name="Waterston R."/>
        </authorList>
    </citation>
    <scope>NUCLEOTIDE SEQUENCE [LARGE SCALE GENOMIC DNA]</scope>
    <source>
        <strain evidence="2 4">Bristol N2</strain>
    </source>
</reference>
<evidence type="ECO:0000259" key="1">
    <source>
        <dbReference type="Pfam" id="PF01579"/>
    </source>
</evidence>
<dbReference type="Bgee" id="WBGene00017189">
    <property type="expression patterns" value="Expressed in adult organism and 1 other cell type or tissue"/>
</dbReference>
<dbReference type="PaxDb" id="6239-F07B7.8a"/>
<reference evidence="2" key="2">
    <citation type="submission" date="2003-03" db="EMBL/GenBank/DDBJ databases">
        <authorList>
            <person name="Sulson J.E."/>
            <person name="Waterston R."/>
        </authorList>
    </citation>
    <scope>NUCLEOTIDE SEQUENCE</scope>
    <source>
        <strain evidence="2">Bristol N2</strain>
    </source>
</reference>
<accession>M1ZMI4</accession>
<evidence type="ECO:0000313" key="6">
    <source>
        <dbReference type="WormBase" id="K06C4.1"/>
    </source>
</evidence>
<dbReference type="WormBase" id="K06C4.1">
    <property type="protein sequence ID" value="CE48214"/>
    <property type="gene ID" value="WBGene00019442"/>
</dbReference>
<dbReference type="HOGENOM" id="CLU_078890_0_0_1"/>
<dbReference type="STRING" id="6239.F07B7.8.1"/>